<evidence type="ECO:0000313" key="3">
    <source>
        <dbReference type="Proteomes" id="UP000255283"/>
    </source>
</evidence>
<proteinExistence type="predicted"/>
<feature type="signal peptide" evidence="1">
    <location>
        <begin position="1"/>
        <end position="27"/>
    </location>
</feature>
<feature type="chain" id="PRO_5043029999" description="DKNYY family protein" evidence="1">
    <location>
        <begin position="28"/>
        <end position="198"/>
    </location>
</feature>
<sequence>MKSSNRHPFFLSIVVALLLFTAHTAAAQSSSSDSYSVVRGKAYYRQTPVAMVDIPSFRILGHGYAVDRYHVYLNGEVLEFVDPSTFRLTDGPSARRPGDYPRWMDDECEDYESLDGRFVRHNRYFKSSHDVFYGDRVVSGASASSFEDLGCGYAKDAFNVYYRGRRVDGASANSFKVLGRGYGEDAFDTYYQGKRVGR</sequence>
<organism evidence="2 3">
    <name type="scientific">Segatella buccae</name>
    <dbReference type="NCBI Taxonomy" id="28126"/>
    <lineage>
        <taxon>Bacteria</taxon>
        <taxon>Pseudomonadati</taxon>
        <taxon>Bacteroidota</taxon>
        <taxon>Bacteroidia</taxon>
        <taxon>Bacteroidales</taxon>
        <taxon>Prevotellaceae</taxon>
        <taxon>Segatella</taxon>
    </lineage>
</organism>
<evidence type="ECO:0000256" key="1">
    <source>
        <dbReference type="SAM" id="SignalP"/>
    </source>
</evidence>
<accession>A0AAQ1UGK4</accession>
<dbReference type="Proteomes" id="UP000255283">
    <property type="component" value="Unassembled WGS sequence"/>
</dbReference>
<dbReference type="AlphaFoldDB" id="A0AAQ1UGK4"/>
<keyword evidence="1" id="KW-0732">Signal</keyword>
<protein>
    <recommendedName>
        <fullName evidence="4">DKNYY family protein</fullName>
    </recommendedName>
</protein>
<evidence type="ECO:0008006" key="4">
    <source>
        <dbReference type="Google" id="ProtNLM"/>
    </source>
</evidence>
<name>A0AAQ1UGK4_9BACT</name>
<gene>
    <name evidence="2" type="ORF">NCTC13063_00279</name>
</gene>
<dbReference type="Pfam" id="PF13644">
    <property type="entry name" value="DKNYY"/>
    <property type="match status" value="1"/>
</dbReference>
<reference evidence="2 3" key="1">
    <citation type="submission" date="2018-06" db="EMBL/GenBank/DDBJ databases">
        <authorList>
            <consortium name="Pathogen Informatics"/>
            <person name="Doyle S."/>
        </authorList>
    </citation>
    <scope>NUCLEOTIDE SEQUENCE [LARGE SCALE GENOMIC DNA]</scope>
    <source>
        <strain evidence="2 3">NCTC13063</strain>
    </source>
</reference>
<evidence type="ECO:0000313" key="2">
    <source>
        <dbReference type="EMBL" id="SUB79026.1"/>
    </source>
</evidence>
<dbReference type="RefSeq" id="WP_004342292.1">
    <property type="nucleotide sequence ID" value="NZ_CAUUQQ010000016.1"/>
</dbReference>
<comment type="caution">
    <text evidence="2">The sequence shown here is derived from an EMBL/GenBank/DDBJ whole genome shotgun (WGS) entry which is preliminary data.</text>
</comment>
<dbReference type="InterPro" id="IPR027375">
    <property type="entry name" value="DKNYY"/>
</dbReference>
<dbReference type="EMBL" id="UGTJ01000001">
    <property type="protein sequence ID" value="SUB79026.1"/>
    <property type="molecule type" value="Genomic_DNA"/>
</dbReference>